<dbReference type="Proteomes" id="UP001165064">
    <property type="component" value="Unassembled WGS sequence"/>
</dbReference>
<accession>A0ACB5T7E9</accession>
<dbReference type="EMBL" id="BSXS01004348">
    <property type="protein sequence ID" value="GME82841.1"/>
    <property type="molecule type" value="Genomic_DNA"/>
</dbReference>
<name>A0ACB5T7E9_AMBMO</name>
<protein>
    <submittedName>
        <fullName evidence="1">Unnamed protein product</fullName>
    </submittedName>
</protein>
<organism evidence="1 2">
    <name type="scientific">Ambrosiozyma monospora</name>
    <name type="common">Yeast</name>
    <name type="synonym">Endomycopsis monosporus</name>
    <dbReference type="NCBI Taxonomy" id="43982"/>
    <lineage>
        <taxon>Eukaryota</taxon>
        <taxon>Fungi</taxon>
        <taxon>Dikarya</taxon>
        <taxon>Ascomycota</taxon>
        <taxon>Saccharomycotina</taxon>
        <taxon>Pichiomycetes</taxon>
        <taxon>Pichiales</taxon>
        <taxon>Pichiaceae</taxon>
        <taxon>Ambrosiozyma</taxon>
    </lineage>
</organism>
<evidence type="ECO:0000313" key="2">
    <source>
        <dbReference type="Proteomes" id="UP001165064"/>
    </source>
</evidence>
<gene>
    <name evidence="1" type="ORF">Amon02_000577800</name>
</gene>
<keyword evidence="2" id="KW-1185">Reference proteome</keyword>
<comment type="caution">
    <text evidence="1">The sequence shown here is derived from an EMBL/GenBank/DDBJ whole genome shotgun (WGS) entry which is preliminary data.</text>
</comment>
<sequence length="254" mass="26700">MMSRSINSHSSQQLYQQGSPINTSFSFGSMTSSSGNGNNNCTSTNNGNGNGYTSPVLARAHPHHHSSSSTRRGSSFRANANVNLNTSSLNNSNTQHVGGSVSPLHQFQNSLSHSNSIHSQHNNNNSITGITLPNKKFTLDVTSQSSDSELDNDVSSGQLSFDAAITKSQSHSHHHNNNNNRSNSTHSISASTSSVPKSALVGLSRRSSVQMGNSGSAAAVGKANSLIDDVVQRNSSEDEASFITVGDGLTAFRG</sequence>
<reference evidence="1" key="1">
    <citation type="submission" date="2023-04" db="EMBL/GenBank/DDBJ databases">
        <title>Ambrosiozyma monospora NBRC 10751.</title>
        <authorList>
            <person name="Ichikawa N."/>
            <person name="Sato H."/>
            <person name="Tonouchi N."/>
        </authorList>
    </citation>
    <scope>NUCLEOTIDE SEQUENCE</scope>
    <source>
        <strain evidence="1">NBRC 10751</strain>
    </source>
</reference>
<proteinExistence type="predicted"/>
<evidence type="ECO:0000313" key="1">
    <source>
        <dbReference type="EMBL" id="GME82841.1"/>
    </source>
</evidence>